<evidence type="ECO:0000313" key="3">
    <source>
        <dbReference type="Proteomes" id="UP001174909"/>
    </source>
</evidence>
<keyword evidence="3" id="KW-1185">Reference proteome</keyword>
<organism evidence="2 3">
    <name type="scientific">Geodia barretti</name>
    <name type="common">Barrett's horny sponge</name>
    <dbReference type="NCBI Taxonomy" id="519541"/>
    <lineage>
        <taxon>Eukaryota</taxon>
        <taxon>Metazoa</taxon>
        <taxon>Porifera</taxon>
        <taxon>Demospongiae</taxon>
        <taxon>Heteroscleromorpha</taxon>
        <taxon>Tetractinellida</taxon>
        <taxon>Astrophorina</taxon>
        <taxon>Geodiidae</taxon>
        <taxon>Geodia</taxon>
    </lineage>
</organism>
<evidence type="ECO:0000256" key="1">
    <source>
        <dbReference type="SAM" id="SignalP"/>
    </source>
</evidence>
<gene>
    <name evidence="2" type="ORF">GBAR_LOCUS15116</name>
</gene>
<dbReference type="EMBL" id="CASHTH010002206">
    <property type="protein sequence ID" value="CAI8026295.1"/>
    <property type="molecule type" value="Genomic_DNA"/>
</dbReference>
<proteinExistence type="predicted"/>
<accession>A0AA35SA67</accession>
<protein>
    <submittedName>
        <fullName evidence="2">Uncharacterized protein</fullName>
    </submittedName>
</protein>
<keyword evidence="1" id="KW-0732">Signal</keyword>
<comment type="caution">
    <text evidence="2">The sequence shown here is derived from an EMBL/GenBank/DDBJ whole genome shotgun (WGS) entry which is preliminary data.</text>
</comment>
<name>A0AA35SA67_GEOBA</name>
<feature type="signal peptide" evidence="1">
    <location>
        <begin position="1"/>
        <end position="19"/>
    </location>
</feature>
<dbReference type="Proteomes" id="UP001174909">
    <property type="component" value="Unassembled WGS sequence"/>
</dbReference>
<evidence type="ECO:0000313" key="2">
    <source>
        <dbReference type="EMBL" id="CAI8026295.1"/>
    </source>
</evidence>
<dbReference type="AlphaFoldDB" id="A0AA35SA67"/>
<sequence length="37" mass="3710">MLCALLSRVCPLIYTGCCAVGSSGTGKGVGITLNHTI</sequence>
<reference evidence="2" key="1">
    <citation type="submission" date="2023-03" db="EMBL/GenBank/DDBJ databases">
        <authorList>
            <person name="Steffen K."/>
            <person name="Cardenas P."/>
        </authorList>
    </citation>
    <scope>NUCLEOTIDE SEQUENCE</scope>
</reference>
<feature type="chain" id="PRO_5041249842" evidence="1">
    <location>
        <begin position="20"/>
        <end position="37"/>
    </location>
</feature>